<dbReference type="InterPro" id="IPR006153">
    <property type="entry name" value="Cation/H_exchanger_TM"/>
</dbReference>
<dbReference type="GO" id="GO:0055037">
    <property type="term" value="C:recycling endosome"/>
    <property type="evidence" value="ECO:0007669"/>
    <property type="project" value="TreeGrafter"/>
</dbReference>
<keyword evidence="7 10" id="KW-0472">Membrane</keyword>
<dbReference type="Pfam" id="PF00999">
    <property type="entry name" value="Na_H_Exchanger"/>
    <property type="match status" value="1"/>
</dbReference>
<dbReference type="GO" id="GO:0015385">
    <property type="term" value="F:sodium:proton antiporter activity"/>
    <property type="evidence" value="ECO:0007669"/>
    <property type="project" value="InterPro"/>
</dbReference>
<keyword evidence="3 10" id="KW-0812">Transmembrane</keyword>
<feature type="transmembrane region" description="Helical" evidence="10">
    <location>
        <begin position="12"/>
        <end position="34"/>
    </location>
</feature>
<keyword evidence="5" id="KW-0915">Sodium</keyword>
<evidence type="ECO:0000256" key="5">
    <source>
        <dbReference type="ARBA" id="ARBA00023053"/>
    </source>
</evidence>
<dbReference type="WBParaSite" id="PSU_v2.g2870.t1">
    <property type="protein sequence ID" value="PSU_v2.g2870.t1"/>
    <property type="gene ID" value="PSU_v2.g2870"/>
</dbReference>
<evidence type="ECO:0000256" key="4">
    <source>
        <dbReference type="ARBA" id="ARBA00022989"/>
    </source>
</evidence>
<feature type="transmembrane region" description="Helical" evidence="10">
    <location>
        <begin position="40"/>
        <end position="61"/>
    </location>
</feature>
<evidence type="ECO:0000259" key="11">
    <source>
        <dbReference type="Pfam" id="PF00999"/>
    </source>
</evidence>
<dbReference type="GO" id="GO:0051453">
    <property type="term" value="P:regulation of intracellular pH"/>
    <property type="evidence" value="ECO:0007669"/>
    <property type="project" value="TreeGrafter"/>
</dbReference>
<evidence type="ECO:0000256" key="9">
    <source>
        <dbReference type="SAM" id="MobiDB-lite"/>
    </source>
</evidence>
<evidence type="ECO:0000313" key="12">
    <source>
        <dbReference type="Proteomes" id="UP000887577"/>
    </source>
</evidence>
<feature type="region of interest" description="Disordered" evidence="9">
    <location>
        <begin position="150"/>
        <end position="172"/>
    </location>
</feature>
<keyword evidence="12" id="KW-1185">Reference proteome</keyword>
<feature type="transmembrane region" description="Helical" evidence="10">
    <location>
        <begin position="82"/>
        <end position="102"/>
    </location>
</feature>
<dbReference type="Proteomes" id="UP000887577">
    <property type="component" value="Unplaced"/>
</dbReference>
<evidence type="ECO:0000256" key="10">
    <source>
        <dbReference type="SAM" id="Phobius"/>
    </source>
</evidence>
<organism evidence="12 13">
    <name type="scientific">Panagrolaimus superbus</name>
    <dbReference type="NCBI Taxonomy" id="310955"/>
    <lineage>
        <taxon>Eukaryota</taxon>
        <taxon>Metazoa</taxon>
        <taxon>Ecdysozoa</taxon>
        <taxon>Nematoda</taxon>
        <taxon>Chromadorea</taxon>
        <taxon>Rhabditida</taxon>
        <taxon>Tylenchina</taxon>
        <taxon>Panagrolaimomorpha</taxon>
        <taxon>Panagrolaimoidea</taxon>
        <taxon>Panagrolaimidae</taxon>
        <taxon>Panagrolaimus</taxon>
    </lineage>
</organism>
<keyword evidence="2" id="KW-0813">Transport</keyword>
<protein>
    <submittedName>
        <fullName evidence="13">Cation/H+ exchanger domain-containing protein</fullName>
    </submittedName>
</protein>
<feature type="transmembrane region" description="Helical" evidence="10">
    <location>
        <begin position="108"/>
        <end position="132"/>
    </location>
</feature>
<dbReference type="GO" id="GO:0098719">
    <property type="term" value="P:sodium ion import across plasma membrane"/>
    <property type="evidence" value="ECO:0007669"/>
    <property type="project" value="TreeGrafter"/>
</dbReference>
<keyword evidence="8" id="KW-0739">Sodium transport</keyword>
<evidence type="ECO:0000256" key="6">
    <source>
        <dbReference type="ARBA" id="ARBA00023065"/>
    </source>
</evidence>
<dbReference type="InterPro" id="IPR018422">
    <property type="entry name" value="Cation/H_exchanger_CPA1"/>
</dbReference>
<keyword evidence="6" id="KW-0406">Ion transport</keyword>
<accession>A0A914YRS0</accession>
<dbReference type="GO" id="GO:0015386">
    <property type="term" value="F:potassium:proton antiporter activity"/>
    <property type="evidence" value="ECO:0007669"/>
    <property type="project" value="TreeGrafter"/>
</dbReference>
<dbReference type="PANTHER" id="PTHR10110:SF187">
    <property type="entry name" value="SODIUM_HYDROGEN EXCHANGER"/>
    <property type="match status" value="1"/>
</dbReference>
<dbReference type="PANTHER" id="PTHR10110">
    <property type="entry name" value="SODIUM/HYDROGEN EXCHANGER"/>
    <property type="match status" value="1"/>
</dbReference>
<evidence type="ECO:0000256" key="3">
    <source>
        <dbReference type="ARBA" id="ARBA00022692"/>
    </source>
</evidence>
<evidence type="ECO:0000256" key="8">
    <source>
        <dbReference type="ARBA" id="ARBA00023201"/>
    </source>
</evidence>
<evidence type="ECO:0000256" key="1">
    <source>
        <dbReference type="ARBA" id="ARBA00004141"/>
    </source>
</evidence>
<dbReference type="GO" id="GO:0005886">
    <property type="term" value="C:plasma membrane"/>
    <property type="evidence" value="ECO:0007669"/>
    <property type="project" value="TreeGrafter"/>
</dbReference>
<evidence type="ECO:0000256" key="7">
    <source>
        <dbReference type="ARBA" id="ARBA00023136"/>
    </source>
</evidence>
<evidence type="ECO:0000313" key="13">
    <source>
        <dbReference type="WBParaSite" id="PSU_v2.g2870.t1"/>
    </source>
</evidence>
<evidence type="ECO:0000256" key="2">
    <source>
        <dbReference type="ARBA" id="ARBA00022448"/>
    </source>
</evidence>
<reference evidence="13" key="1">
    <citation type="submission" date="2022-11" db="UniProtKB">
        <authorList>
            <consortium name="WormBaseParasite"/>
        </authorList>
    </citation>
    <scope>IDENTIFICATION</scope>
</reference>
<proteinExistence type="predicted"/>
<feature type="domain" description="Cation/H+ exchanger transmembrane" evidence="11">
    <location>
        <begin position="8"/>
        <end position="132"/>
    </location>
</feature>
<comment type="subcellular location">
    <subcellularLocation>
        <location evidence="1">Membrane</location>
        <topology evidence="1">Multi-pass membrane protein</topology>
    </subcellularLocation>
</comment>
<name>A0A914YRS0_9BILA</name>
<sequence length="202" mass="22985">MSEESQQRTKQIFEMISFLFESFVFLYIGVAVMTSNAMQWNIIFIAFSLLTMVLARAFWVYPLCTVLNVKRRPRIPMNHQHMIVFAGLRGAVPFALAARNTSTKNRQIMLATTSLAVIATVLFNGGLTSWMIDRLGIKHGAAVVNRRNEETEELTINDGDTTPAPTPGQNPWDKSFLPRKWYNFDAMFMKPLLTHANPTRNL</sequence>
<dbReference type="AlphaFoldDB" id="A0A914YRS0"/>
<keyword evidence="4 10" id="KW-1133">Transmembrane helix</keyword>